<dbReference type="Gene3D" id="1.25.40.10">
    <property type="entry name" value="Tetratricopeptide repeat domain"/>
    <property type="match status" value="2"/>
</dbReference>
<dbReference type="SUPFAM" id="SSF81901">
    <property type="entry name" value="HCP-like"/>
    <property type="match status" value="1"/>
</dbReference>
<feature type="compositionally biased region" description="Low complexity" evidence="2">
    <location>
        <begin position="516"/>
        <end position="555"/>
    </location>
</feature>
<keyword evidence="5" id="KW-1185">Reference proteome</keyword>
<protein>
    <submittedName>
        <fullName evidence="4">Tetratricopeptide repeat-containing protein</fullName>
    </submittedName>
</protein>
<sequence>MNRYRPFLVSFFFPCAVGLVLLITGSLAVNAQSRSPRSTQDSTRMPNNRRSAPPVRKPPVPHVQDRRPPSEKMAEKKFTWTRRFMQNMVTRYNYYFHAKVKLDAVVKSIARQGLDNYNDLLPFYPYSLQDLGISKTELDSVILKSSVGIQLHDPRGKWIDDCYLLIGRAYFYKSDWENARKTFQYMNLAFAPKNKSEYNTVIGSTRNDVISIATREKRNGLLGRFKHKKVRNDAFLWNAKTLLEEKEYDEVQSLLNVLEADPNFPHRLYGELAEVRAYSRYKQGMYAEAMAPLRLAITASHNKESRARMSYILGQLYARHQQPDSAMDMFRKVIKQKPDPMMDLQARLQIARLNTVNGDAGIEQSLAALRTMLKKERFIPYRDAIYYTMATLVAPKSPETALGYLQKSLSQPVVNPVQRSLSFMFVADIYYVQRKYQLAKNYYDSTASVMPPDFADATVVNTRKAVLGDVAEKVNVIHREDSLQRIAALPEAERKTLLDKMVADIKKAAEAKAKAEAAQQEADNNSNNQNSMLANNAFGNNNGRNNPGAANNQGNDQGDWYFYNQGSKSSGYSEFKRRWGNRKLDDNWRRSSNTAANFTNNNNIDVAGVSTDSAHMTTAEKLKALPADSVNSSLLLADLPLTPEKLDSSRSLQMNAWFDLGKLYHDKLDATELAIETYDTLLYKYPDHPKKPEVIYSLYVWHNSLKGHEALAAKYKDMMLTQYGNTNFANIIKYGALKDVDADKKKGIATAYNSAYTAFKTGRYDLALERKHQADTTYGFNYLQPKFDLLEAMIIIKTDTADAATDSLFLGKKAVQAVLAKYPGDSAVQQQAQALLDALNHKKDLVAYLAQLQIQKREAGAMVDEDVSIRYPWQTPKPNFTDSVGLKTNQPLNPAVPNKVTAAPPPPMKPVTPYKLVNTPIPHFVVLSFQRVNKALIDEALEKFTRYNADKHAADHIEVGSFVLTPNEIMLVFRLFPDENKALDYFDEVRAKAPVDIIPRIRPTDYNMFIISRDNFILLNSTKDLPGYQEFFNKNYVTQQ</sequence>
<keyword evidence="3" id="KW-0732">Signal</keyword>
<dbReference type="Proteomes" id="UP000198984">
    <property type="component" value="Unassembled WGS sequence"/>
</dbReference>
<feature type="signal peptide" evidence="3">
    <location>
        <begin position="1"/>
        <end position="31"/>
    </location>
</feature>
<feature type="region of interest" description="Disordered" evidence="2">
    <location>
        <begin position="32"/>
        <end position="73"/>
    </location>
</feature>
<proteinExistence type="predicted"/>
<dbReference type="STRING" id="573321.SAMN04488505_113173"/>
<evidence type="ECO:0000256" key="2">
    <source>
        <dbReference type="SAM" id="MobiDB-lite"/>
    </source>
</evidence>
<feature type="region of interest" description="Disordered" evidence="2">
    <location>
        <begin position="516"/>
        <end position="563"/>
    </location>
</feature>
<organism evidence="4 5">
    <name type="scientific">Chitinophaga rupis</name>
    <dbReference type="NCBI Taxonomy" id="573321"/>
    <lineage>
        <taxon>Bacteria</taxon>
        <taxon>Pseudomonadati</taxon>
        <taxon>Bacteroidota</taxon>
        <taxon>Chitinophagia</taxon>
        <taxon>Chitinophagales</taxon>
        <taxon>Chitinophagaceae</taxon>
        <taxon>Chitinophaga</taxon>
    </lineage>
</organism>
<evidence type="ECO:0000256" key="1">
    <source>
        <dbReference type="PROSITE-ProRule" id="PRU00339"/>
    </source>
</evidence>
<dbReference type="Pfam" id="PF13174">
    <property type="entry name" value="TPR_6"/>
    <property type="match status" value="2"/>
</dbReference>
<evidence type="ECO:0000256" key="3">
    <source>
        <dbReference type="SAM" id="SignalP"/>
    </source>
</evidence>
<dbReference type="PROSITE" id="PS50005">
    <property type="entry name" value="TPR"/>
    <property type="match status" value="1"/>
</dbReference>
<accession>A0A1H8JX93</accession>
<evidence type="ECO:0000313" key="4">
    <source>
        <dbReference type="EMBL" id="SEN85310.1"/>
    </source>
</evidence>
<evidence type="ECO:0000313" key="5">
    <source>
        <dbReference type="Proteomes" id="UP000198984"/>
    </source>
</evidence>
<gene>
    <name evidence="4" type="ORF">SAMN04488505_113173</name>
</gene>
<dbReference type="InterPro" id="IPR019734">
    <property type="entry name" value="TPR_rpt"/>
</dbReference>
<feature type="compositionally biased region" description="Basic and acidic residues" evidence="2">
    <location>
        <begin position="63"/>
        <end position="73"/>
    </location>
</feature>
<dbReference type="SMART" id="SM00028">
    <property type="entry name" value="TPR"/>
    <property type="match status" value="5"/>
</dbReference>
<feature type="compositionally biased region" description="Polar residues" evidence="2">
    <location>
        <begin position="32"/>
        <end position="50"/>
    </location>
</feature>
<feature type="chain" id="PRO_5011434531" evidence="3">
    <location>
        <begin position="32"/>
        <end position="1040"/>
    </location>
</feature>
<dbReference type="OrthoDB" id="1522549at2"/>
<dbReference type="AlphaFoldDB" id="A0A1H8JX93"/>
<keyword evidence="1" id="KW-0802">TPR repeat</keyword>
<feature type="repeat" description="TPR" evidence="1">
    <location>
        <begin position="307"/>
        <end position="340"/>
    </location>
</feature>
<dbReference type="InterPro" id="IPR011990">
    <property type="entry name" value="TPR-like_helical_dom_sf"/>
</dbReference>
<name>A0A1H8JX93_9BACT</name>
<dbReference type="EMBL" id="FOBB01000013">
    <property type="protein sequence ID" value="SEN85310.1"/>
    <property type="molecule type" value="Genomic_DNA"/>
</dbReference>
<reference evidence="4 5" key="1">
    <citation type="submission" date="2016-10" db="EMBL/GenBank/DDBJ databases">
        <authorList>
            <person name="de Groot N.N."/>
        </authorList>
    </citation>
    <scope>NUCLEOTIDE SEQUENCE [LARGE SCALE GENOMIC DNA]</scope>
    <source>
        <strain evidence="4 5">DSM 21039</strain>
    </source>
</reference>
<dbReference type="RefSeq" id="WP_143081206.1">
    <property type="nucleotide sequence ID" value="NZ_FOBB01000013.1"/>
</dbReference>